<evidence type="ECO:0000313" key="2">
    <source>
        <dbReference type="Proteomes" id="UP000660380"/>
    </source>
</evidence>
<dbReference type="RefSeq" id="WP_029633887.1">
    <property type="nucleotide sequence ID" value="NZ_JACJTA010000041.1"/>
</dbReference>
<comment type="caution">
    <text evidence="1">The sequence shown here is derived from an EMBL/GenBank/DDBJ whole genome shotgun (WGS) entry which is preliminary data.</text>
</comment>
<accession>A0ABR8GSW5</accession>
<proteinExistence type="predicted"/>
<dbReference type="Proteomes" id="UP000660380">
    <property type="component" value="Unassembled WGS sequence"/>
</dbReference>
<gene>
    <name evidence="1" type="ORF">H6G81_18640</name>
</gene>
<protein>
    <submittedName>
        <fullName evidence="1">DUF1822 family protein</fullName>
    </submittedName>
</protein>
<evidence type="ECO:0000313" key="1">
    <source>
        <dbReference type="EMBL" id="MBD2606492.1"/>
    </source>
</evidence>
<reference evidence="1 2" key="1">
    <citation type="journal article" date="2020" name="ISME J.">
        <title>Comparative genomics reveals insights into cyanobacterial evolution and habitat adaptation.</title>
        <authorList>
            <person name="Chen M.Y."/>
            <person name="Teng W.K."/>
            <person name="Zhao L."/>
            <person name="Hu C.X."/>
            <person name="Zhou Y.K."/>
            <person name="Han B.P."/>
            <person name="Song L.R."/>
            <person name="Shu W.S."/>
        </authorList>
    </citation>
    <scope>NUCLEOTIDE SEQUENCE [LARGE SCALE GENOMIC DNA]</scope>
    <source>
        <strain evidence="1 2">FACHB-248</strain>
    </source>
</reference>
<organism evidence="1 2">
    <name type="scientific">Scytonema hofmannii FACHB-248</name>
    <dbReference type="NCBI Taxonomy" id="1842502"/>
    <lineage>
        <taxon>Bacteria</taxon>
        <taxon>Bacillati</taxon>
        <taxon>Cyanobacteriota</taxon>
        <taxon>Cyanophyceae</taxon>
        <taxon>Nostocales</taxon>
        <taxon>Scytonemataceae</taxon>
        <taxon>Scytonema</taxon>
    </lineage>
</organism>
<sequence length="312" mass="35195">MHTNHEQTSFTIPLSIEAHERANQRKQGISNTEDGKKIYLNTLAVYAVNYYLDCMGFETNCLNADDSNPWMLSLIDLADLEVKNIGKIECRPVLPDAEYLEIPTEVRSDRIAYVAVQFNQSLKEATILGFTTYPLAKVPLIQLQSVDNLLDYLTAKEQAVKVNIRQWLEGVITEGWLNVEEIFNPRELSFRFATNFSVTRCKKVDLGLQLNGVSVVLIVKLNSKNQDIIDVTNQNQDEIDIIIQVHPDREKSVSLPPGLKLAVIDENGQEVDAVTSRQNDDWVEIALSAELNEEFGVEIILGESKVTQDFVV</sequence>
<dbReference type="Pfam" id="PF08852">
    <property type="entry name" value="DUF1822"/>
    <property type="match status" value="1"/>
</dbReference>
<dbReference type="InterPro" id="IPR014951">
    <property type="entry name" value="DUF1822"/>
</dbReference>
<dbReference type="EMBL" id="JACJTA010000041">
    <property type="protein sequence ID" value="MBD2606492.1"/>
    <property type="molecule type" value="Genomic_DNA"/>
</dbReference>
<keyword evidence="2" id="KW-1185">Reference proteome</keyword>
<name>A0ABR8GSW5_9CYAN</name>